<accession>A0AAE3KFJ2</accession>
<dbReference type="EMBL" id="JALJXV010000003">
    <property type="protein sequence ID" value="MCP1674122.1"/>
    <property type="molecule type" value="Genomic_DNA"/>
</dbReference>
<gene>
    <name evidence="1" type="ORF">J2T57_001224</name>
</gene>
<protein>
    <submittedName>
        <fullName evidence="1">Uncharacterized protein</fullName>
    </submittedName>
</protein>
<sequence length="285" mass="29372">MECVIAEGGAGALPAVRGFEATHVFHQGAIDQARAGGRDDNPLHDPRRHQAVPGGGFGAPVALGFQAALLCEQLCAEQGRVIPTGLWRYQFSYVQPILAGARFSVTAKPAPGGHGHRLCVRGAGGLLLRGGITALTADAALWEEGVALAAGGEARWQGATTLCQPRLRQILAGSGRAAQRPAGARVARVPAMALAALFSRALIEQARGEGLEHTRTPQVYVAHDCIADHGALARLAGGTTLSIVLATASLRPGADGRRRALGAILGPDGAVLLVARLSLTPLTND</sequence>
<dbReference type="RefSeq" id="WP_253475794.1">
    <property type="nucleotide sequence ID" value="NZ_JALJXV010000003.1"/>
</dbReference>
<name>A0AAE3KFJ2_9GAMM</name>
<keyword evidence="2" id="KW-1185">Reference proteome</keyword>
<comment type="caution">
    <text evidence="1">The sequence shown here is derived from an EMBL/GenBank/DDBJ whole genome shotgun (WGS) entry which is preliminary data.</text>
</comment>
<evidence type="ECO:0000313" key="2">
    <source>
        <dbReference type="Proteomes" id="UP001205843"/>
    </source>
</evidence>
<evidence type="ECO:0000313" key="1">
    <source>
        <dbReference type="EMBL" id="MCP1674122.1"/>
    </source>
</evidence>
<dbReference type="AlphaFoldDB" id="A0AAE3KFJ2"/>
<dbReference type="Proteomes" id="UP001205843">
    <property type="component" value="Unassembled WGS sequence"/>
</dbReference>
<reference evidence="1" key="1">
    <citation type="submission" date="2022-03" db="EMBL/GenBank/DDBJ databases">
        <title>Genomic Encyclopedia of Type Strains, Phase III (KMG-III): the genomes of soil and plant-associated and newly described type strains.</title>
        <authorList>
            <person name="Whitman W."/>
        </authorList>
    </citation>
    <scope>NUCLEOTIDE SEQUENCE</scope>
    <source>
        <strain evidence="1">ANL 6-2</strain>
    </source>
</reference>
<proteinExistence type="predicted"/>
<organism evidence="1 2">
    <name type="scientific">Natronocella acetinitrilica</name>
    <dbReference type="NCBI Taxonomy" id="414046"/>
    <lineage>
        <taxon>Bacteria</taxon>
        <taxon>Pseudomonadati</taxon>
        <taxon>Pseudomonadota</taxon>
        <taxon>Gammaproteobacteria</taxon>
        <taxon>Chromatiales</taxon>
        <taxon>Ectothiorhodospiraceae</taxon>
        <taxon>Natronocella</taxon>
    </lineage>
</organism>